<dbReference type="InterPro" id="IPR022285">
    <property type="entry name" value="CHP03879_regulat_dom_put"/>
</dbReference>
<dbReference type="AlphaFoldDB" id="A0A1G7GB17"/>
<proteinExistence type="predicted"/>
<dbReference type="STRING" id="482827.SAMN04488243_11329"/>
<protein>
    <submittedName>
        <fullName evidence="1">Probable regulatory domain-containing protein</fullName>
    </submittedName>
</protein>
<keyword evidence="2" id="KW-1185">Reference proteome</keyword>
<evidence type="ECO:0000313" key="2">
    <source>
        <dbReference type="Proteomes" id="UP000199446"/>
    </source>
</evidence>
<sequence length="203" mass="22516">MVLTPRPLEERDLEATVLRVFLKVIDLVGGPKALAEKKRLTWAGSLMTAAYAVVLAQEGMKGEEAIAKELGLSSAAVRQILRADPEAALKRIQELEEGERLRTHVAGGLAKAAYRAIRQGQEEPRVLGYFLERFVEMMGIPWAVLVLKAVKGLDFPADKEALLARLKGLRLLDQPAEALLERLEYPVRSPADLLHQLRLHLEA</sequence>
<gene>
    <name evidence="1" type="ORF">SAMN04488243_11329</name>
</gene>
<dbReference type="RefSeq" id="WP_008633168.1">
    <property type="nucleotide sequence ID" value="NZ_FNBC01000013.1"/>
</dbReference>
<name>A0A1G7GB17_9DEIN</name>
<dbReference type="PANTHER" id="PTHR40727">
    <property type="entry name" value="TRANSCRIPTION REGULATOR, ENCODED NEXT TO RECA SUPERFAMILY ATPASE-RELATED"/>
    <property type="match status" value="1"/>
</dbReference>
<dbReference type="OrthoDB" id="5372654at2"/>
<dbReference type="EMBL" id="FNBC01000013">
    <property type="protein sequence ID" value="SDE85338.1"/>
    <property type="molecule type" value="Genomic_DNA"/>
</dbReference>
<dbReference type="NCBIfam" id="TIGR03879">
    <property type="entry name" value="near_KaiC_dom"/>
    <property type="match status" value="1"/>
</dbReference>
<reference evidence="2" key="1">
    <citation type="submission" date="2016-10" db="EMBL/GenBank/DDBJ databases">
        <authorList>
            <person name="Varghese N."/>
            <person name="Submissions S."/>
        </authorList>
    </citation>
    <scope>NUCLEOTIDE SEQUENCE [LARGE SCALE GENOMIC DNA]</scope>
    <source>
        <strain evidence="2">CGMCC 1.6992</strain>
    </source>
</reference>
<evidence type="ECO:0000313" key="1">
    <source>
        <dbReference type="EMBL" id="SDE85338.1"/>
    </source>
</evidence>
<dbReference type="PANTHER" id="PTHR40727:SF1">
    <property type="entry name" value="BACTERIO-OPSIN ACTIVATOR"/>
    <property type="match status" value="1"/>
</dbReference>
<organism evidence="1 2">
    <name type="scientific">Thermus arciformis</name>
    <dbReference type="NCBI Taxonomy" id="482827"/>
    <lineage>
        <taxon>Bacteria</taxon>
        <taxon>Thermotogati</taxon>
        <taxon>Deinococcota</taxon>
        <taxon>Deinococci</taxon>
        <taxon>Thermales</taxon>
        <taxon>Thermaceae</taxon>
        <taxon>Thermus</taxon>
    </lineage>
</organism>
<accession>A0A1G7GB17</accession>
<dbReference type="Proteomes" id="UP000199446">
    <property type="component" value="Unassembled WGS sequence"/>
</dbReference>